<keyword evidence="2" id="KW-1185">Reference proteome</keyword>
<sequence length="37" mass="4288">MLSLPARGLHGNTHMMMDRNNLQVADLILGWLRRVEK</sequence>
<dbReference type="AlphaFoldDB" id="C1DIL0"/>
<evidence type="ECO:0000313" key="2">
    <source>
        <dbReference type="Proteomes" id="UP000002424"/>
    </source>
</evidence>
<reference evidence="1 2" key="1">
    <citation type="journal article" date="2009" name="J. Bacteriol.">
        <title>Genome sequence of Azotobacter vinelandii, an obligate aerobe specialized to support diverse anaerobic metabolic processes.</title>
        <authorList>
            <person name="Setubal J.C."/>
            <person name="dos Santos P."/>
            <person name="Goldman B.S."/>
            <person name="Ertesvag H."/>
            <person name="Espin G."/>
            <person name="Rubio L.M."/>
            <person name="Valla S."/>
            <person name="Almeida N.F."/>
            <person name="Balasubramanian D."/>
            <person name="Cromes L."/>
            <person name="Curatti L."/>
            <person name="Du Z."/>
            <person name="Godsy E."/>
            <person name="Goodner B."/>
            <person name="Hellner-Burris K."/>
            <person name="Hernandez J.A."/>
            <person name="Houmiel K."/>
            <person name="Imperial J."/>
            <person name="Kennedy C."/>
            <person name="Larson T.J."/>
            <person name="Latreille P."/>
            <person name="Ligon L.S."/>
            <person name="Lu J."/>
            <person name="Maerk M."/>
            <person name="Miller N.M."/>
            <person name="Norton S."/>
            <person name="O'Carroll I.P."/>
            <person name="Paulsen I."/>
            <person name="Raulfs E.C."/>
            <person name="Roemer R."/>
            <person name="Rosser J."/>
            <person name="Segura D."/>
            <person name="Slater S."/>
            <person name="Stricklin S.L."/>
            <person name="Studholme D.J."/>
            <person name="Sun J."/>
            <person name="Viana C.J."/>
            <person name="Wallin E."/>
            <person name="Wang B."/>
            <person name="Wheeler C."/>
            <person name="Zhu H."/>
            <person name="Dean D.R."/>
            <person name="Dixon R."/>
            <person name="Wood D."/>
        </authorList>
    </citation>
    <scope>NUCLEOTIDE SEQUENCE [LARGE SCALE GENOMIC DNA]</scope>
    <source>
        <strain evidence="2">DJ / ATCC BAA-1303</strain>
    </source>
</reference>
<dbReference type="Proteomes" id="UP000002424">
    <property type="component" value="Chromosome"/>
</dbReference>
<gene>
    <name evidence="1" type="ordered locus">Avin_25070</name>
</gene>
<organism evidence="1 2">
    <name type="scientific">Azotobacter vinelandii (strain DJ / ATCC BAA-1303)</name>
    <dbReference type="NCBI Taxonomy" id="322710"/>
    <lineage>
        <taxon>Bacteria</taxon>
        <taxon>Pseudomonadati</taxon>
        <taxon>Pseudomonadota</taxon>
        <taxon>Gammaproteobacteria</taxon>
        <taxon>Pseudomonadales</taxon>
        <taxon>Pseudomonadaceae</taxon>
        <taxon>Azotobacter</taxon>
    </lineage>
</organism>
<dbReference type="Gene3D" id="3.40.50.1820">
    <property type="entry name" value="alpha/beta hydrolase"/>
    <property type="match status" value="1"/>
</dbReference>
<dbReference type="EMBL" id="CP001157">
    <property type="protein sequence ID" value="ACO78691.1"/>
    <property type="molecule type" value="Genomic_DNA"/>
</dbReference>
<protein>
    <submittedName>
        <fullName evidence="1">Uncharacterized protein</fullName>
    </submittedName>
</protein>
<dbReference type="HOGENOM" id="CLU_3339416_0_0_6"/>
<dbReference type="InterPro" id="IPR029058">
    <property type="entry name" value="AB_hydrolase_fold"/>
</dbReference>
<name>C1DIL0_AZOVD</name>
<proteinExistence type="predicted"/>
<accession>C1DIL0</accession>
<evidence type="ECO:0000313" key="1">
    <source>
        <dbReference type="EMBL" id="ACO78691.1"/>
    </source>
</evidence>
<dbReference type="EnsemblBacteria" id="ACO78691">
    <property type="protein sequence ID" value="ACO78691"/>
    <property type="gene ID" value="Avin_25070"/>
</dbReference>
<dbReference type="KEGG" id="avn:Avin_25070"/>